<dbReference type="EMBL" id="JAAGWG010000022">
    <property type="protein sequence ID" value="NEK86875.1"/>
    <property type="molecule type" value="Genomic_DNA"/>
</dbReference>
<evidence type="ECO:0000313" key="3">
    <source>
        <dbReference type="EMBL" id="NEK86875.1"/>
    </source>
</evidence>
<evidence type="ECO:0000256" key="1">
    <source>
        <dbReference type="SAM" id="MobiDB-lite"/>
    </source>
</evidence>
<comment type="caution">
    <text evidence="3">The sequence shown here is derived from an EMBL/GenBank/DDBJ whole genome shotgun (WGS) entry which is preliminary data.</text>
</comment>
<dbReference type="Proteomes" id="UP000479241">
    <property type="component" value="Unassembled WGS sequence"/>
</dbReference>
<name>A0A6L9W488_9ACTN</name>
<dbReference type="GO" id="GO:0016772">
    <property type="term" value="F:transferase activity, transferring phosphorus-containing groups"/>
    <property type="evidence" value="ECO:0007669"/>
    <property type="project" value="InterPro"/>
</dbReference>
<dbReference type="PANTHER" id="PTHR43615">
    <property type="entry name" value="PHOSPHOENOLPYRUVATE SYNTHASE-RELATED"/>
    <property type="match status" value="1"/>
</dbReference>
<dbReference type="SUPFAM" id="SSF52009">
    <property type="entry name" value="Phosphohistidine domain"/>
    <property type="match status" value="1"/>
</dbReference>
<dbReference type="AlphaFoldDB" id="A0A6L9W488"/>
<dbReference type="NCBIfam" id="NF006151">
    <property type="entry name" value="PRK08296.1-3"/>
    <property type="match status" value="1"/>
</dbReference>
<accession>A0A6L9W488</accession>
<dbReference type="PANTHER" id="PTHR43615:SF1">
    <property type="entry name" value="PPDK_N DOMAIN-CONTAINING PROTEIN"/>
    <property type="match status" value="1"/>
</dbReference>
<organism evidence="3 4">
    <name type="scientific">Blastococcus saxobsidens</name>
    <dbReference type="NCBI Taxonomy" id="138336"/>
    <lineage>
        <taxon>Bacteria</taxon>
        <taxon>Bacillati</taxon>
        <taxon>Actinomycetota</taxon>
        <taxon>Actinomycetes</taxon>
        <taxon>Geodermatophilales</taxon>
        <taxon>Geodermatophilaceae</taxon>
        <taxon>Blastococcus</taxon>
    </lineage>
</organism>
<dbReference type="NCBIfam" id="NF006153">
    <property type="entry name" value="PRK08296.1-5"/>
    <property type="match status" value="1"/>
</dbReference>
<reference evidence="3 4" key="1">
    <citation type="submission" date="2019-12" db="EMBL/GenBank/DDBJ databases">
        <title>the WGS of Blastococcus saxobsidens 67B17.</title>
        <authorList>
            <person name="Jiang Z."/>
        </authorList>
    </citation>
    <scope>NUCLEOTIDE SEQUENCE [LARGE SCALE GENOMIC DNA]</scope>
    <source>
        <strain evidence="3 4">67B17</strain>
    </source>
</reference>
<proteinExistence type="predicted"/>
<gene>
    <name evidence="3" type="ORF">GCU60_14105</name>
</gene>
<protein>
    <submittedName>
        <fullName evidence="3">PEP-utilizing protein mobile subunit</fullName>
    </submittedName>
</protein>
<dbReference type="Gene3D" id="3.50.30.10">
    <property type="entry name" value="Phosphohistidine domain"/>
    <property type="match status" value="1"/>
</dbReference>
<dbReference type="InterPro" id="IPR008279">
    <property type="entry name" value="PEP-util_enz_mobile_dom"/>
</dbReference>
<feature type="domain" description="PEP-utilising enzyme mobile" evidence="2">
    <location>
        <begin position="547"/>
        <end position="616"/>
    </location>
</feature>
<sequence>MTTTEAPRTGSDSSAPRRRGFPDPYEIGSPEGAEGWRAMYPYYNQFLDARRAKDSQRTWFRNGMHFPEAMPPFDIVTSDSAFMSTGVMNTRVFALPPALGIDVRVLNGYVYMSANGVEDPEEIGRRAGEFAVRVGHYYQNWPTLYEAWERKIRAEIAKVGAIVIPEMGELEPVENVLAGRGVTTSNDLLVAYQALLASVDAAWNLHSEFLNMGYAAYLNFLMLCRSHFPEITDQSVAKMVSGVDVLLFRPDDELKKLAALAIELDLVTELTAGRPHEELRQDMSSSDAGARWWAAYDESADPWFHFSYGNGFYHHHRSWSDDPTFPLTMIGEYIGRLRNGEDLSRPVDAVAAERDAVTARYRGLIDDEADRQAFDEALGLSKVVFPYVENHNFFIEHWYMTTFWNKMRELGALFVRYGFFDQVDDLFFLRRAEIADALVDLQMAWCGGGEPLGPDFWPPVIAERRRVHAVLNRWAAPPALGPEPSGIVEPMTIMLWGITDEQVQKWLDAQDGGDGGRVLSGFAGSPGIAEGPARVVLSPSDLDELLEGEILVAPITSPSWTPVFARIKGAVSDIGGIMCHAAIVSREYGLPAVVGTGTGTTSIRTGQIVRVDGNTGTVTILSD</sequence>
<feature type="compositionally biased region" description="Polar residues" evidence="1">
    <location>
        <begin position="1"/>
        <end position="14"/>
    </location>
</feature>
<dbReference type="NCBIfam" id="NF006150">
    <property type="entry name" value="PRK08296.1-2"/>
    <property type="match status" value="1"/>
</dbReference>
<evidence type="ECO:0000259" key="2">
    <source>
        <dbReference type="Pfam" id="PF00391"/>
    </source>
</evidence>
<dbReference type="Pfam" id="PF00391">
    <property type="entry name" value="PEP-utilizers"/>
    <property type="match status" value="1"/>
</dbReference>
<dbReference type="InterPro" id="IPR051549">
    <property type="entry name" value="PEP_Utilizing_Enz"/>
</dbReference>
<feature type="region of interest" description="Disordered" evidence="1">
    <location>
        <begin position="1"/>
        <end position="29"/>
    </location>
</feature>
<dbReference type="RefSeq" id="WP_163206275.1">
    <property type="nucleotide sequence ID" value="NZ_JAAGWG010000022.1"/>
</dbReference>
<evidence type="ECO:0000313" key="4">
    <source>
        <dbReference type="Proteomes" id="UP000479241"/>
    </source>
</evidence>
<dbReference type="InterPro" id="IPR036637">
    <property type="entry name" value="Phosphohistidine_dom_sf"/>
</dbReference>